<keyword evidence="2" id="KW-0472">Membrane</keyword>
<comment type="caution">
    <text evidence="4">The sequence shown here is derived from an EMBL/GenBank/DDBJ whole genome shotgun (WGS) entry which is preliminary data.</text>
</comment>
<organism evidence="4">
    <name type="scientific">marine sediment metagenome</name>
    <dbReference type="NCBI Taxonomy" id="412755"/>
    <lineage>
        <taxon>unclassified sequences</taxon>
        <taxon>metagenomes</taxon>
        <taxon>ecological metagenomes</taxon>
    </lineage>
</organism>
<reference evidence="4" key="1">
    <citation type="journal article" date="2014" name="Front. Microbiol.">
        <title>High frequency of phylogenetically diverse reductive dehalogenase-homologous genes in deep subseafloor sedimentary metagenomes.</title>
        <authorList>
            <person name="Kawai M."/>
            <person name="Futagami T."/>
            <person name="Toyoda A."/>
            <person name="Takaki Y."/>
            <person name="Nishi S."/>
            <person name="Hori S."/>
            <person name="Arai W."/>
            <person name="Tsubouchi T."/>
            <person name="Morono Y."/>
            <person name="Uchiyama I."/>
            <person name="Ito T."/>
            <person name="Fujiyama A."/>
            <person name="Inagaki F."/>
            <person name="Takami H."/>
        </authorList>
    </citation>
    <scope>NUCLEOTIDE SEQUENCE</scope>
    <source>
        <strain evidence="4">Expedition CK06-06</strain>
    </source>
</reference>
<keyword evidence="3" id="KW-0998">Cell outer membrane</keyword>
<dbReference type="EMBL" id="BARW01012042">
    <property type="protein sequence ID" value="GAI79750.1"/>
    <property type="molecule type" value="Genomic_DNA"/>
</dbReference>
<evidence type="ECO:0000256" key="3">
    <source>
        <dbReference type="ARBA" id="ARBA00023237"/>
    </source>
</evidence>
<accession>X1SWN1</accession>
<dbReference type="SUPFAM" id="SSF56935">
    <property type="entry name" value="Porins"/>
    <property type="match status" value="1"/>
</dbReference>
<dbReference type="InterPro" id="IPR036942">
    <property type="entry name" value="Beta-barrel_TonB_sf"/>
</dbReference>
<sequence length="162" mass="18651">TGGVQGFSGMYELESGIDSRYGYGMTRKVWNNNHKIKAMANLDFPEGYGPAIAGLHPLEKFHANLYWEYWSGQQYTYHGPDDTSTEPNNKRWFPHFRTNLRVSRTFDAFGIKTELALEVRNLFNNKDLNMLFDDQIICNSNSTERYARDYIPIVVGICSHPA</sequence>
<dbReference type="Gene3D" id="2.40.170.20">
    <property type="entry name" value="TonB-dependent receptor, beta-barrel domain"/>
    <property type="match status" value="1"/>
</dbReference>
<gene>
    <name evidence="4" type="ORF">S12H4_22912</name>
</gene>
<dbReference type="GO" id="GO:0009279">
    <property type="term" value="C:cell outer membrane"/>
    <property type="evidence" value="ECO:0007669"/>
    <property type="project" value="UniProtKB-SubCell"/>
</dbReference>
<evidence type="ECO:0000256" key="2">
    <source>
        <dbReference type="ARBA" id="ARBA00023136"/>
    </source>
</evidence>
<feature type="non-terminal residue" evidence="4">
    <location>
        <position position="1"/>
    </location>
</feature>
<dbReference type="AlphaFoldDB" id="X1SWN1"/>
<evidence type="ECO:0000313" key="4">
    <source>
        <dbReference type="EMBL" id="GAI79750.1"/>
    </source>
</evidence>
<name>X1SWN1_9ZZZZ</name>
<evidence type="ECO:0000256" key="1">
    <source>
        <dbReference type="ARBA" id="ARBA00004442"/>
    </source>
</evidence>
<protein>
    <submittedName>
        <fullName evidence="4">Uncharacterized protein</fullName>
    </submittedName>
</protein>
<comment type="subcellular location">
    <subcellularLocation>
        <location evidence="1">Cell outer membrane</location>
    </subcellularLocation>
</comment>
<proteinExistence type="predicted"/>